<comment type="caution">
    <text evidence="3">The sequence shown here is derived from an EMBL/GenBank/DDBJ whole genome shotgun (WGS) entry which is preliminary data.</text>
</comment>
<protein>
    <submittedName>
        <fullName evidence="3">Amidohydrolase</fullName>
    </submittedName>
</protein>
<reference evidence="3" key="1">
    <citation type="submission" date="2019-09" db="EMBL/GenBank/DDBJ databases">
        <authorList>
            <person name="Teo W.F.A."/>
            <person name="Duangmal K."/>
        </authorList>
    </citation>
    <scope>NUCLEOTIDE SEQUENCE [LARGE SCALE GENOMIC DNA]</scope>
    <source>
        <strain evidence="3">K81G1</strain>
    </source>
</reference>
<name>A0A5N0UWL0_9PSEU</name>
<dbReference type="GO" id="GO:0016787">
    <property type="term" value="F:hydrolase activity"/>
    <property type="evidence" value="ECO:0007669"/>
    <property type="project" value="UniProtKB-KW"/>
</dbReference>
<dbReference type="OrthoDB" id="8673349at2"/>
<keyword evidence="4" id="KW-1185">Reference proteome</keyword>
<keyword evidence="1" id="KW-0456">Lyase</keyword>
<dbReference type="Pfam" id="PF04909">
    <property type="entry name" value="Amidohydro_2"/>
    <property type="match status" value="1"/>
</dbReference>
<sequence>MPSREVPYRLFDADNHLYETEDSLTRYLPEKYRKAIQYVQVDGRTKIAIRGQISDYIPNPTFEVVARPGAMEEYFKNGNPEGKSRREIFGKPMKSVPAFREPGPRLELMDELGVERTLMFPTLASLVEERMRDDPQLIHAVVHALNQWLHEVWGFAFKDRIFTVPVISLPIVEEAIKELEWCLERGARAILVRPAPVPGYGGMRSFALPEFDPFWKVVQDNGVLVAMHSSDSGYARYQSEWEGNQTEHLPFEVNTFRMVGEWRPVQDAVASWVCHGALYRFPELKVAVIENGSSWLTPLLETLSDIYKKAPNAFPSDPAEEVRNRIHVSPFFEDDMSHVVDVLGVDRVLFGSDYPHPEGLSDPLTFLDTLKSVALTEDDKAKIMGGNLARLLSV</sequence>
<dbReference type="PANTHER" id="PTHR21240:SF28">
    <property type="entry name" value="ISO-OROTATE DECARBOXYLASE (EUROFUNG)"/>
    <property type="match status" value="1"/>
</dbReference>
<dbReference type="GO" id="GO:0005737">
    <property type="term" value="C:cytoplasm"/>
    <property type="evidence" value="ECO:0007669"/>
    <property type="project" value="TreeGrafter"/>
</dbReference>
<evidence type="ECO:0000313" key="3">
    <source>
        <dbReference type="EMBL" id="KAA9155380.1"/>
    </source>
</evidence>
<gene>
    <name evidence="3" type="ORF">FPZ12_029765</name>
</gene>
<dbReference type="InterPro" id="IPR032465">
    <property type="entry name" value="ACMSD"/>
</dbReference>
<dbReference type="GO" id="GO:0016831">
    <property type="term" value="F:carboxy-lyase activity"/>
    <property type="evidence" value="ECO:0007669"/>
    <property type="project" value="InterPro"/>
</dbReference>
<dbReference type="AlphaFoldDB" id="A0A5N0UWL0"/>
<evidence type="ECO:0000259" key="2">
    <source>
        <dbReference type="Pfam" id="PF04909"/>
    </source>
</evidence>
<evidence type="ECO:0000256" key="1">
    <source>
        <dbReference type="ARBA" id="ARBA00023239"/>
    </source>
</evidence>
<dbReference type="RefSeq" id="WP_144760509.1">
    <property type="nucleotide sequence ID" value="NZ_VMNW02000057.1"/>
</dbReference>
<dbReference type="GO" id="GO:0019748">
    <property type="term" value="P:secondary metabolic process"/>
    <property type="evidence" value="ECO:0007669"/>
    <property type="project" value="TreeGrafter"/>
</dbReference>
<evidence type="ECO:0000313" key="4">
    <source>
        <dbReference type="Proteomes" id="UP000319769"/>
    </source>
</evidence>
<dbReference type="SUPFAM" id="SSF51556">
    <property type="entry name" value="Metallo-dependent hydrolases"/>
    <property type="match status" value="1"/>
</dbReference>
<organism evidence="3 4">
    <name type="scientific">Amycolatopsis acidicola</name>
    <dbReference type="NCBI Taxonomy" id="2596893"/>
    <lineage>
        <taxon>Bacteria</taxon>
        <taxon>Bacillati</taxon>
        <taxon>Actinomycetota</taxon>
        <taxon>Actinomycetes</taxon>
        <taxon>Pseudonocardiales</taxon>
        <taxon>Pseudonocardiaceae</taxon>
        <taxon>Amycolatopsis</taxon>
    </lineage>
</organism>
<feature type="domain" description="Amidohydrolase-related" evidence="2">
    <location>
        <begin position="98"/>
        <end position="392"/>
    </location>
</feature>
<dbReference type="InterPro" id="IPR006680">
    <property type="entry name" value="Amidohydro-rel"/>
</dbReference>
<dbReference type="Gene3D" id="3.20.20.140">
    <property type="entry name" value="Metal-dependent hydrolases"/>
    <property type="match status" value="1"/>
</dbReference>
<dbReference type="InterPro" id="IPR032466">
    <property type="entry name" value="Metal_Hydrolase"/>
</dbReference>
<proteinExistence type="predicted"/>
<dbReference type="EMBL" id="VMNW02000057">
    <property type="protein sequence ID" value="KAA9155380.1"/>
    <property type="molecule type" value="Genomic_DNA"/>
</dbReference>
<accession>A0A5N0UWL0</accession>
<dbReference type="Proteomes" id="UP000319769">
    <property type="component" value="Unassembled WGS sequence"/>
</dbReference>
<dbReference type="PANTHER" id="PTHR21240">
    <property type="entry name" value="2-AMINO-3-CARBOXYLMUCONATE-6-SEMIALDEHYDE DECARBOXYLASE"/>
    <property type="match status" value="1"/>
</dbReference>